<accession>B0DE10</accession>
<evidence type="ECO:0000313" key="3">
    <source>
        <dbReference type="Proteomes" id="UP000001194"/>
    </source>
</evidence>
<dbReference type="AlphaFoldDB" id="B0DE10"/>
<reference evidence="2 3" key="1">
    <citation type="journal article" date="2008" name="Nature">
        <title>The genome of Laccaria bicolor provides insights into mycorrhizal symbiosis.</title>
        <authorList>
            <person name="Martin F."/>
            <person name="Aerts A."/>
            <person name="Ahren D."/>
            <person name="Brun A."/>
            <person name="Danchin E.G.J."/>
            <person name="Duchaussoy F."/>
            <person name="Gibon J."/>
            <person name="Kohler A."/>
            <person name="Lindquist E."/>
            <person name="Pereda V."/>
            <person name="Salamov A."/>
            <person name="Shapiro H.J."/>
            <person name="Wuyts J."/>
            <person name="Blaudez D."/>
            <person name="Buee M."/>
            <person name="Brokstein P."/>
            <person name="Canbaeck B."/>
            <person name="Cohen D."/>
            <person name="Courty P.E."/>
            <person name="Coutinho P.M."/>
            <person name="Delaruelle C."/>
            <person name="Detter J.C."/>
            <person name="Deveau A."/>
            <person name="DiFazio S."/>
            <person name="Duplessis S."/>
            <person name="Fraissinet-Tachet L."/>
            <person name="Lucic E."/>
            <person name="Frey-Klett P."/>
            <person name="Fourrey C."/>
            <person name="Feussner I."/>
            <person name="Gay G."/>
            <person name="Grimwood J."/>
            <person name="Hoegger P.J."/>
            <person name="Jain P."/>
            <person name="Kilaru S."/>
            <person name="Labbe J."/>
            <person name="Lin Y.C."/>
            <person name="Legue V."/>
            <person name="Le Tacon F."/>
            <person name="Marmeisse R."/>
            <person name="Melayah D."/>
            <person name="Montanini B."/>
            <person name="Muratet M."/>
            <person name="Nehls U."/>
            <person name="Niculita-Hirzel H."/>
            <person name="Oudot-Le Secq M.P."/>
            <person name="Peter M."/>
            <person name="Quesneville H."/>
            <person name="Rajashekar B."/>
            <person name="Reich M."/>
            <person name="Rouhier N."/>
            <person name="Schmutz J."/>
            <person name="Yin T."/>
            <person name="Chalot M."/>
            <person name="Henrissat B."/>
            <person name="Kuees U."/>
            <person name="Lucas S."/>
            <person name="Van de Peer Y."/>
            <person name="Podila G.K."/>
            <person name="Polle A."/>
            <person name="Pukkila P.J."/>
            <person name="Richardson P.M."/>
            <person name="Rouze P."/>
            <person name="Sanders I.R."/>
            <person name="Stajich J.E."/>
            <person name="Tunlid A."/>
            <person name="Tuskan G."/>
            <person name="Grigoriev I.V."/>
        </authorList>
    </citation>
    <scope>NUCLEOTIDE SEQUENCE [LARGE SCALE GENOMIC DNA]</scope>
    <source>
        <strain evidence="3">S238N-H82 / ATCC MYA-4686</strain>
    </source>
</reference>
<feature type="region of interest" description="Disordered" evidence="1">
    <location>
        <begin position="1"/>
        <end position="29"/>
    </location>
</feature>
<organism evidence="3">
    <name type="scientific">Laccaria bicolor (strain S238N-H82 / ATCC MYA-4686)</name>
    <name type="common">Bicoloured deceiver</name>
    <name type="synonym">Laccaria laccata var. bicolor</name>
    <dbReference type="NCBI Taxonomy" id="486041"/>
    <lineage>
        <taxon>Eukaryota</taxon>
        <taxon>Fungi</taxon>
        <taxon>Dikarya</taxon>
        <taxon>Basidiomycota</taxon>
        <taxon>Agaricomycotina</taxon>
        <taxon>Agaricomycetes</taxon>
        <taxon>Agaricomycetidae</taxon>
        <taxon>Agaricales</taxon>
        <taxon>Agaricineae</taxon>
        <taxon>Hydnangiaceae</taxon>
        <taxon>Laccaria</taxon>
    </lineage>
</organism>
<dbReference type="RefSeq" id="XP_001882112.1">
    <property type="nucleotide sequence ID" value="XM_001882077.1"/>
</dbReference>
<dbReference type="InParanoid" id="B0DE10"/>
<keyword evidence="3" id="KW-1185">Reference proteome</keyword>
<gene>
    <name evidence="2" type="ORF">LACBIDRAFT_328189</name>
</gene>
<dbReference type="HOGENOM" id="CLU_327900_0_0_1"/>
<name>B0DE10_LACBS</name>
<feature type="region of interest" description="Disordered" evidence="1">
    <location>
        <begin position="833"/>
        <end position="860"/>
    </location>
</feature>
<dbReference type="KEGG" id="lbc:LACBIDRAFT_328189"/>
<dbReference type="Proteomes" id="UP000001194">
    <property type="component" value="Unassembled WGS sequence"/>
</dbReference>
<proteinExistence type="predicted"/>
<evidence type="ECO:0000256" key="1">
    <source>
        <dbReference type="SAM" id="MobiDB-lite"/>
    </source>
</evidence>
<dbReference type="EMBL" id="DS547105">
    <property type="protein sequence ID" value="EDR07181.1"/>
    <property type="molecule type" value="Genomic_DNA"/>
</dbReference>
<sequence length="877" mass="96022">MSTLPGRDQSSSAPSLDGKGESAVKGGRSTIRTGPTGYVYYRLYTKLGAFESIHPIYHNDRYVGRIPTKSFAPPHTVASIRRSLCKFEGLSEPDKALVFTPLSSPAPREDSARLSLSAPSGPGLFEQDPIALVVESEKRTKNITLSEELPERSDDIDIHYAYYRLYSLEGEGDEKAKTFFDESDISLGRINTLFIAPPHTAGSLRACIAKVEGLVTPGHALYNNMELFEAMNSDAAMSDADVISFQGDTYPGSDEGDPVALVNATTNTAADQKAKPTSDGPASKFTKRARMKVTSRYYPGYMVINSEGEKGFVHKDYMISTVCQLGSSSFDGCVHRLTLERKVPPTKPKIDHPSNKLKGQRYLLLLLLNQLQIPNPVNLLTSTFNTTAHTPMPTSTSTKSGRTRFLELLNPFRMFFKLEAFLFRRLLQFHDLLLPPSYLPLPLVNRLLPPFNLCLLNLNRLLPPFHRLLTIPNTPLHLPNPLLHPLNPLLSSRQPDYPNADAVRGGSRLNTVHKSGFLSSPASSFSFSPSFAFGFSSSPFGLSQAFPFVFVSIVLLNGFTPSTNLPPSPSPNNPNSTSPHSCTLNSLTQLQLPRFRSLYRYWVCRRVREEEEVRDAWDDWDGDEDEDGAVSYPPSVSVFVSVSGSGAAPAWCMLSDEGGTSLPSPDPDVSLRTPSPVGRSKYPTSPSTPTPGRGPGWWITDPELVSVVATPSLSLSSSTPGSTSAKRGVYEELLSVTCCWPGPPTPNGLDCSKWGSWDANRGPDADLQPTLIPTWCPTSPRNFPRVQNRQKSAFGIPSEPKSAQVHVFCSSRCFTGLVPLEEIGDPECVEANGEPGPVDRNGGAVGMNRDPPRARSRKREQIMYCPPQWKSALSLVG</sequence>
<dbReference type="GeneID" id="6077880"/>
<evidence type="ECO:0000313" key="2">
    <source>
        <dbReference type="EMBL" id="EDR07181.1"/>
    </source>
</evidence>
<dbReference type="OrthoDB" id="2995174at2759"/>
<feature type="compositionally biased region" description="Polar residues" evidence="1">
    <location>
        <begin position="1"/>
        <end position="14"/>
    </location>
</feature>
<feature type="region of interest" description="Disordered" evidence="1">
    <location>
        <begin position="658"/>
        <end position="698"/>
    </location>
</feature>
<protein>
    <submittedName>
        <fullName evidence="2">Predicted protein</fullName>
    </submittedName>
</protein>